<accession>A0A9Q0YPL9</accession>
<dbReference type="SUPFAM" id="SSF50729">
    <property type="entry name" value="PH domain-like"/>
    <property type="match status" value="1"/>
</dbReference>
<organism evidence="5 6">
    <name type="scientific">Holothuria leucospilota</name>
    <name type="common">Black long sea cucumber</name>
    <name type="synonym">Mertensiothuria leucospilota</name>
    <dbReference type="NCBI Taxonomy" id="206669"/>
    <lineage>
        <taxon>Eukaryota</taxon>
        <taxon>Metazoa</taxon>
        <taxon>Echinodermata</taxon>
        <taxon>Eleutherozoa</taxon>
        <taxon>Echinozoa</taxon>
        <taxon>Holothuroidea</taxon>
        <taxon>Aspidochirotacea</taxon>
        <taxon>Aspidochirotida</taxon>
        <taxon>Holothuriidae</taxon>
        <taxon>Holothuria</taxon>
    </lineage>
</organism>
<dbReference type="InterPro" id="IPR008936">
    <property type="entry name" value="Rho_GTPase_activation_prot"/>
</dbReference>
<feature type="domain" description="Rho-GAP" evidence="4">
    <location>
        <begin position="129"/>
        <end position="324"/>
    </location>
</feature>
<feature type="compositionally biased region" description="Basic and acidic residues" evidence="2">
    <location>
        <begin position="464"/>
        <end position="475"/>
    </location>
</feature>
<dbReference type="SUPFAM" id="SSF48350">
    <property type="entry name" value="GTPase activation domain, GAP"/>
    <property type="match status" value="1"/>
</dbReference>
<dbReference type="InterPro" id="IPR001849">
    <property type="entry name" value="PH_domain"/>
</dbReference>
<keyword evidence="1" id="KW-0343">GTPase activation</keyword>
<dbReference type="Proteomes" id="UP001152320">
    <property type="component" value="Chromosome 20"/>
</dbReference>
<reference evidence="5" key="1">
    <citation type="submission" date="2021-10" db="EMBL/GenBank/DDBJ databases">
        <title>Tropical sea cucumber genome reveals ecological adaptation and Cuvierian tubules defense mechanism.</title>
        <authorList>
            <person name="Chen T."/>
        </authorList>
    </citation>
    <scope>NUCLEOTIDE SEQUENCE</scope>
    <source>
        <strain evidence="5">Nanhai2018</strain>
        <tissue evidence="5">Muscle</tissue>
    </source>
</reference>
<dbReference type="Gene3D" id="2.30.29.30">
    <property type="entry name" value="Pleckstrin-homology domain (PH domain)/Phosphotyrosine-binding domain (PTB)"/>
    <property type="match status" value="1"/>
</dbReference>
<evidence type="ECO:0000313" key="6">
    <source>
        <dbReference type="Proteomes" id="UP001152320"/>
    </source>
</evidence>
<dbReference type="Pfam" id="PF00620">
    <property type="entry name" value="RhoGAP"/>
    <property type="match status" value="1"/>
</dbReference>
<proteinExistence type="predicted"/>
<feature type="compositionally biased region" description="Low complexity" evidence="2">
    <location>
        <begin position="442"/>
        <end position="459"/>
    </location>
</feature>
<feature type="region of interest" description="Disordered" evidence="2">
    <location>
        <begin position="328"/>
        <end position="397"/>
    </location>
</feature>
<feature type="domain" description="PH" evidence="3">
    <location>
        <begin position="12"/>
        <end position="119"/>
    </location>
</feature>
<dbReference type="PANTHER" id="PTHR15228:SF24">
    <property type="entry name" value="RHO-GAP DOMAIN-CONTAINING PROTEIN"/>
    <property type="match status" value="1"/>
</dbReference>
<name>A0A9Q0YPL9_HOLLE</name>
<dbReference type="GO" id="GO:0005096">
    <property type="term" value="F:GTPase activator activity"/>
    <property type="evidence" value="ECO:0007669"/>
    <property type="project" value="UniProtKB-KW"/>
</dbReference>
<dbReference type="InterPro" id="IPR011993">
    <property type="entry name" value="PH-like_dom_sf"/>
</dbReference>
<dbReference type="Pfam" id="PF00169">
    <property type="entry name" value="PH"/>
    <property type="match status" value="1"/>
</dbReference>
<dbReference type="GO" id="GO:0007165">
    <property type="term" value="P:signal transduction"/>
    <property type="evidence" value="ECO:0007669"/>
    <property type="project" value="InterPro"/>
</dbReference>
<evidence type="ECO:0000259" key="3">
    <source>
        <dbReference type="PROSITE" id="PS50003"/>
    </source>
</evidence>
<evidence type="ECO:0000259" key="4">
    <source>
        <dbReference type="PROSITE" id="PS50238"/>
    </source>
</evidence>
<evidence type="ECO:0000313" key="5">
    <source>
        <dbReference type="EMBL" id="KAJ8022876.1"/>
    </source>
</evidence>
<dbReference type="InterPro" id="IPR000198">
    <property type="entry name" value="RhoGAP_dom"/>
</dbReference>
<dbReference type="SMART" id="SM00233">
    <property type="entry name" value="PH"/>
    <property type="match status" value="1"/>
</dbReference>
<dbReference type="PROSITE" id="PS50238">
    <property type="entry name" value="RHOGAP"/>
    <property type="match status" value="1"/>
</dbReference>
<sequence length="602" mass="69182">MTDRSIVFSKDDILHKGWLKKQGGPFRIWQRRYFILVGDFMFYFAKEEDQRPLGFIPLRGNKVEKHPFNPDEPGKYLFEVKPGTAEQGPLTNHHETFLLWAGSSQELDEWLQVIRRVMYGRRGGGIFGQSLSDTITHESTTSTRKIPLIVEQCVSYLRQHGMKEEGIFRLPGRSTLVKELQERFDLGEKPNLEVIQPDVHTVASLFKLYLRQLPEPVIPFDHYDNFYDAINLLKKNQEEGKARLIRELALLPRPNHFLLKYLCKFLHDLQTYEKENRMTIMNLSTVFGPNIYRAQSEDPNTMMETTTMSQKFMNLVITNHTEMFPSNDSIDFGDFSSSESRPVPPPRSRGGHKQGRSNDPSIDLLKFIQTNNLRAEEPISSEDKDSKEEEKDDPWQQQLMRFSSAEDLEELEKMVNATLSRRSIMTESVTITTERKNDVNSLDAASLTSSSTENSESSLAKITENNDKDLRRSVSEDQQETLSFVNPIVGMRQSNGENVTRNSVPPPMGIDLTEGTPEHKRLSNHEDNAGIILLEEQLKALKTEIATQKMEHEAKIQKWKIKCDGLQIKLGNEVKARQAAEERNKQLLMQLNSFIEEYGPSD</sequence>
<protein>
    <submittedName>
        <fullName evidence="5">Rho GTPase-activating protein 24</fullName>
    </submittedName>
</protein>
<dbReference type="InterPro" id="IPR051025">
    <property type="entry name" value="RhoGAP"/>
</dbReference>
<dbReference type="SMART" id="SM00324">
    <property type="entry name" value="RhoGAP"/>
    <property type="match status" value="1"/>
</dbReference>
<dbReference type="OrthoDB" id="185175at2759"/>
<evidence type="ECO:0000256" key="2">
    <source>
        <dbReference type="SAM" id="MobiDB-lite"/>
    </source>
</evidence>
<feature type="compositionally biased region" description="Basic and acidic residues" evidence="2">
    <location>
        <begin position="374"/>
        <end position="389"/>
    </location>
</feature>
<feature type="region of interest" description="Disordered" evidence="2">
    <location>
        <begin position="442"/>
        <end position="479"/>
    </location>
</feature>
<dbReference type="AlphaFoldDB" id="A0A9Q0YPL9"/>
<dbReference type="PANTHER" id="PTHR15228">
    <property type="entry name" value="SPERMATHECAL PHYSIOLOGY VARIANT"/>
    <property type="match status" value="1"/>
</dbReference>
<comment type="caution">
    <text evidence="5">The sequence shown here is derived from an EMBL/GenBank/DDBJ whole genome shotgun (WGS) entry which is preliminary data.</text>
</comment>
<dbReference type="EMBL" id="JAIZAY010000020">
    <property type="protein sequence ID" value="KAJ8022876.1"/>
    <property type="molecule type" value="Genomic_DNA"/>
</dbReference>
<evidence type="ECO:0000256" key="1">
    <source>
        <dbReference type="ARBA" id="ARBA00022468"/>
    </source>
</evidence>
<keyword evidence="6" id="KW-1185">Reference proteome</keyword>
<dbReference type="Gene3D" id="1.10.555.10">
    <property type="entry name" value="Rho GTPase activation protein"/>
    <property type="match status" value="1"/>
</dbReference>
<dbReference type="GO" id="GO:0051056">
    <property type="term" value="P:regulation of small GTPase mediated signal transduction"/>
    <property type="evidence" value="ECO:0007669"/>
    <property type="project" value="UniProtKB-ARBA"/>
</dbReference>
<gene>
    <name evidence="5" type="ORF">HOLleu_37896</name>
</gene>
<dbReference type="PROSITE" id="PS50003">
    <property type="entry name" value="PH_DOMAIN"/>
    <property type="match status" value="1"/>
</dbReference>